<dbReference type="AlphaFoldDB" id="A0ABD4YJ61"/>
<protein>
    <recommendedName>
        <fullName evidence="3">TIR domain-containing protein</fullName>
    </recommendedName>
</protein>
<comment type="caution">
    <text evidence="1">The sequence shown here is derived from an EMBL/GenBank/DDBJ whole genome shotgun (WGS) entry which is preliminary data.</text>
</comment>
<dbReference type="RefSeq" id="WP_125855548.1">
    <property type="nucleotide sequence ID" value="NZ_JAOCBV010000001.1"/>
</dbReference>
<dbReference type="EMBL" id="JAOCBV010000001">
    <property type="protein sequence ID" value="MDH0759349.1"/>
    <property type="molecule type" value="Genomic_DNA"/>
</dbReference>
<organism evidence="1 2">
    <name type="scientific">Pseudomonas juntendi</name>
    <dbReference type="NCBI Taxonomy" id="2666183"/>
    <lineage>
        <taxon>Bacteria</taxon>
        <taxon>Pseudomonadati</taxon>
        <taxon>Pseudomonadota</taxon>
        <taxon>Gammaproteobacteria</taxon>
        <taxon>Pseudomonadales</taxon>
        <taxon>Pseudomonadaceae</taxon>
        <taxon>Pseudomonas</taxon>
    </lineage>
</organism>
<name>A0ABD4YJ61_9PSED</name>
<gene>
    <name evidence="1" type="ORF">N5C70_21930</name>
</gene>
<proteinExistence type="predicted"/>
<accession>A0ABD4YJ61</accession>
<evidence type="ECO:0008006" key="3">
    <source>
        <dbReference type="Google" id="ProtNLM"/>
    </source>
</evidence>
<reference evidence="1 2" key="1">
    <citation type="submission" date="2022-09" db="EMBL/GenBank/DDBJ databases">
        <title>Intensive care unit water sources are persistently colonized with multi-drug resistant bacteria and are the site of extensive horizontal gene transfer of antibiotic resistance genes.</title>
        <authorList>
            <person name="Diorio-Toth L."/>
        </authorList>
    </citation>
    <scope>NUCLEOTIDE SEQUENCE [LARGE SCALE GENOMIC DNA]</scope>
    <source>
        <strain evidence="1 2">GD03901</strain>
    </source>
</reference>
<evidence type="ECO:0000313" key="2">
    <source>
        <dbReference type="Proteomes" id="UP001160152"/>
    </source>
</evidence>
<sequence>MHAGFDLSVDLSFCANYYIHGKTLHDEHKRKVKSTLDSFKNPKGGLFAEKIVAEWFPSMSADVFLSHSHRDEPEIIALSGWLHEKFGLSCFIDSSIWGFSEDLLKMIDNEYCYDKDRKIYNYDDRNKSTSHVHMMLSTALIETMDACECVFFVNTPNSIKIDEAINGAGTTESPWIFSEIAMTKLLRKKELHEHRRMIAEAMDSTGMESFEKNLRIHYDVNLSHLQHINEDTLFSWLTHYQREKPNYPLDFLYTQKSQGAIYG</sequence>
<evidence type="ECO:0000313" key="1">
    <source>
        <dbReference type="EMBL" id="MDH0759349.1"/>
    </source>
</evidence>
<dbReference type="Proteomes" id="UP001160152">
    <property type="component" value="Unassembled WGS sequence"/>
</dbReference>